<evidence type="ECO:0000256" key="1">
    <source>
        <dbReference type="ARBA" id="ARBA00023157"/>
    </source>
</evidence>
<keyword evidence="1" id="KW-1015">Disulfide bond</keyword>
<comment type="caution">
    <text evidence="2">Lacks conserved residue(s) required for the propagation of feature annotation.</text>
</comment>
<dbReference type="SUPFAM" id="SSF49854">
    <property type="entry name" value="Spermadhesin, CUB domain"/>
    <property type="match status" value="1"/>
</dbReference>
<evidence type="ECO:0000256" key="2">
    <source>
        <dbReference type="PROSITE-ProRule" id="PRU00059"/>
    </source>
</evidence>
<evidence type="ECO:0000313" key="6">
    <source>
        <dbReference type="Proteomes" id="UP000747542"/>
    </source>
</evidence>
<feature type="domain" description="CUB" evidence="4">
    <location>
        <begin position="105"/>
        <end position="170"/>
    </location>
</feature>
<dbReference type="Gene3D" id="2.60.120.290">
    <property type="entry name" value="Spermadhesin, CUB domain"/>
    <property type="match status" value="1"/>
</dbReference>
<dbReference type="InterPro" id="IPR000859">
    <property type="entry name" value="CUB_dom"/>
</dbReference>
<organism evidence="5 6">
    <name type="scientific">Homarus americanus</name>
    <name type="common">American lobster</name>
    <dbReference type="NCBI Taxonomy" id="6706"/>
    <lineage>
        <taxon>Eukaryota</taxon>
        <taxon>Metazoa</taxon>
        <taxon>Ecdysozoa</taxon>
        <taxon>Arthropoda</taxon>
        <taxon>Crustacea</taxon>
        <taxon>Multicrustacea</taxon>
        <taxon>Malacostraca</taxon>
        <taxon>Eumalacostraca</taxon>
        <taxon>Eucarida</taxon>
        <taxon>Decapoda</taxon>
        <taxon>Pleocyemata</taxon>
        <taxon>Astacidea</taxon>
        <taxon>Nephropoidea</taxon>
        <taxon>Nephropidae</taxon>
        <taxon>Homarus</taxon>
    </lineage>
</organism>
<dbReference type="PANTHER" id="PTHR33236">
    <property type="entry name" value="INTRAFLAGELLAR TRANSPORT PROTEIN 122 FAMILY PROTEIN-RELATED"/>
    <property type="match status" value="1"/>
</dbReference>
<feature type="domain" description="CUB" evidence="4">
    <location>
        <begin position="227"/>
        <end position="360"/>
    </location>
</feature>
<comment type="caution">
    <text evidence="5">The sequence shown here is derived from an EMBL/GenBank/DDBJ whole genome shotgun (WGS) entry which is preliminary data.</text>
</comment>
<keyword evidence="6" id="KW-1185">Reference proteome</keyword>
<feature type="region of interest" description="Disordered" evidence="3">
    <location>
        <begin position="63"/>
        <end position="84"/>
    </location>
</feature>
<dbReference type="InterPro" id="IPR058698">
    <property type="entry name" value="CUB_metazoa"/>
</dbReference>
<dbReference type="AlphaFoldDB" id="A0A8J5TM03"/>
<sequence>MIPRNMEMMTAVAVTVVVSTLLNIIIVASPSTTQSSVHGVRDGKFLNLQFLPFVTVKVQPKACSSKSDNSTGTCTSRKDCTSQGGRADGTCANGYGVCCVYQKKCGETVSQNCSYLVNDAYPDTFMTIDNCQYSIEKANENICQLRLDFETLRIQGPDNTTQCSEDTFTVVGTGGANPTVILYLDLASGTGAARVNIATTTTTFPRSWRIKVTQIPCSSPSRAPPNCLQYFSEYSGTIKSFNYQTTDGIHQLANQQYTACIRAREGFCGIKYTNDHFSMSLNASNPTANSTDSQCENDFVLIPVVSKDGTVSGPDRYCGSDFAELTTFSAPFEIRVVTDNAENSTIDVNNRGFSLRYTQIPC</sequence>
<evidence type="ECO:0000259" key="4">
    <source>
        <dbReference type="PROSITE" id="PS01180"/>
    </source>
</evidence>
<dbReference type="InterPro" id="IPR035914">
    <property type="entry name" value="Sperma_CUB_dom_sf"/>
</dbReference>
<accession>A0A8J5TM03</accession>
<dbReference type="Pfam" id="PF26080">
    <property type="entry name" value="CUB_animal"/>
    <property type="match status" value="1"/>
</dbReference>
<proteinExistence type="predicted"/>
<protein>
    <recommendedName>
        <fullName evidence="4">CUB domain-containing protein</fullName>
    </recommendedName>
</protein>
<reference evidence="5" key="1">
    <citation type="journal article" date="2021" name="Sci. Adv.">
        <title>The American lobster genome reveals insights on longevity, neural, and immune adaptations.</title>
        <authorList>
            <person name="Polinski J.M."/>
            <person name="Zimin A.V."/>
            <person name="Clark K.F."/>
            <person name="Kohn A.B."/>
            <person name="Sadowski N."/>
            <person name="Timp W."/>
            <person name="Ptitsyn A."/>
            <person name="Khanna P."/>
            <person name="Romanova D.Y."/>
            <person name="Williams P."/>
            <person name="Greenwood S.J."/>
            <person name="Moroz L.L."/>
            <person name="Walt D.R."/>
            <person name="Bodnar A.G."/>
        </authorList>
    </citation>
    <scope>NUCLEOTIDE SEQUENCE</scope>
    <source>
        <strain evidence="5">GMGI-L3</strain>
    </source>
</reference>
<name>A0A8J5TM03_HOMAM</name>
<feature type="compositionally biased region" description="Polar residues" evidence="3">
    <location>
        <begin position="63"/>
        <end position="75"/>
    </location>
</feature>
<dbReference type="PANTHER" id="PTHR33236:SF5">
    <property type="entry name" value="CUB DOMAIN-CONTAINING PROTEIN"/>
    <property type="match status" value="1"/>
</dbReference>
<dbReference type="PROSITE" id="PS01180">
    <property type="entry name" value="CUB"/>
    <property type="match status" value="2"/>
</dbReference>
<dbReference type="Proteomes" id="UP000747542">
    <property type="component" value="Unassembled WGS sequence"/>
</dbReference>
<gene>
    <name evidence="5" type="ORF">Hamer_G015287</name>
</gene>
<evidence type="ECO:0000256" key="3">
    <source>
        <dbReference type="SAM" id="MobiDB-lite"/>
    </source>
</evidence>
<evidence type="ECO:0000313" key="5">
    <source>
        <dbReference type="EMBL" id="KAG7175067.1"/>
    </source>
</evidence>
<dbReference type="EMBL" id="JAHLQT010006356">
    <property type="protein sequence ID" value="KAG7175067.1"/>
    <property type="molecule type" value="Genomic_DNA"/>
</dbReference>